<organism evidence="3 4">
    <name type="scientific">Caerostris darwini</name>
    <dbReference type="NCBI Taxonomy" id="1538125"/>
    <lineage>
        <taxon>Eukaryota</taxon>
        <taxon>Metazoa</taxon>
        <taxon>Ecdysozoa</taxon>
        <taxon>Arthropoda</taxon>
        <taxon>Chelicerata</taxon>
        <taxon>Arachnida</taxon>
        <taxon>Araneae</taxon>
        <taxon>Araneomorphae</taxon>
        <taxon>Entelegynae</taxon>
        <taxon>Araneoidea</taxon>
        <taxon>Araneidae</taxon>
        <taxon>Caerostris</taxon>
    </lineage>
</organism>
<feature type="disulfide bond" evidence="1">
    <location>
        <begin position="278"/>
        <end position="287"/>
    </location>
</feature>
<gene>
    <name evidence="3" type="primary">AVEN_154332_1</name>
    <name evidence="3" type="ORF">CDAR_190591</name>
</gene>
<dbReference type="Gene3D" id="2.10.25.10">
    <property type="entry name" value="Laminin"/>
    <property type="match status" value="1"/>
</dbReference>
<comment type="caution">
    <text evidence="3">The sequence shown here is derived from an EMBL/GenBank/DDBJ whole genome shotgun (WGS) entry which is preliminary data.</text>
</comment>
<proteinExistence type="predicted"/>
<reference evidence="3 4" key="1">
    <citation type="submission" date="2021-06" db="EMBL/GenBank/DDBJ databases">
        <title>Caerostris darwini draft genome.</title>
        <authorList>
            <person name="Kono N."/>
            <person name="Arakawa K."/>
        </authorList>
    </citation>
    <scope>NUCLEOTIDE SEQUENCE [LARGE SCALE GENOMIC DNA]</scope>
</reference>
<feature type="non-terminal residue" evidence="3">
    <location>
        <position position="635"/>
    </location>
</feature>
<dbReference type="EMBL" id="BPLQ01012244">
    <property type="protein sequence ID" value="GIY63915.1"/>
    <property type="molecule type" value="Genomic_DNA"/>
</dbReference>
<evidence type="ECO:0000313" key="3">
    <source>
        <dbReference type="EMBL" id="GIY63915.1"/>
    </source>
</evidence>
<feature type="disulfide bond" evidence="1">
    <location>
        <begin position="162"/>
        <end position="171"/>
    </location>
</feature>
<comment type="caution">
    <text evidence="1">Lacks conserved residue(s) required for the propagation of feature annotation.</text>
</comment>
<feature type="domain" description="EGF-like" evidence="2">
    <location>
        <begin position="136"/>
        <end position="172"/>
    </location>
</feature>
<dbReference type="SMART" id="SM00181">
    <property type="entry name" value="EGF"/>
    <property type="match status" value="10"/>
</dbReference>
<dbReference type="CDD" id="cd00054">
    <property type="entry name" value="EGF_CA"/>
    <property type="match status" value="1"/>
</dbReference>
<protein>
    <recommendedName>
        <fullName evidence="2">EGF-like domain-containing protein</fullName>
    </recommendedName>
</protein>
<dbReference type="PROSITE" id="PS00022">
    <property type="entry name" value="EGF_1"/>
    <property type="match status" value="2"/>
</dbReference>
<evidence type="ECO:0000256" key="1">
    <source>
        <dbReference type="PROSITE-ProRule" id="PRU00076"/>
    </source>
</evidence>
<evidence type="ECO:0000313" key="4">
    <source>
        <dbReference type="Proteomes" id="UP001054837"/>
    </source>
</evidence>
<name>A0AAV4V2W8_9ARAC</name>
<keyword evidence="1" id="KW-1015">Disulfide bond</keyword>
<keyword evidence="1" id="KW-0245">EGF-like domain</keyword>
<feature type="domain" description="EGF-like" evidence="2">
    <location>
        <begin position="252"/>
        <end position="288"/>
    </location>
</feature>
<sequence length="635" mass="69081">MVHNQNLGVTKTPSQSPDLNLIEQMWECKCTGGECVTENGKQLCKCPPEYGVVDDFGTRNICKACNCGAGSNCTFTCSGLWCFTKTKTCICKEGYEEISGKCVECVCDEDRDCSFHDGKQTCTCKSGYAEDEGICKETCIWNDDCGNGGTCQEKNGHHFCSCRPGVEGDTCENVTACKSGIYKDCKGDQGTCSYDLETNEAVCECAGNKKLNDQKHICEECLCENDRVCSFNGGEPKCTCKSDYADDEGICKKTCVSNDDCGNGGTCQEKYGHHFCSCRPGVEGDTCETVTACKSGIYKDCKGDQGTCSYDLETNEAVCECAGNKKLNDQKHICEECLCENDRVCSFNGVCDCGRNGECDFEYGLKKCQCDTGFSNDEGTSKMCDCGRNGQCMFEYGLKKCQCDTGFSIDEGSCKNCDCGSEGQCIFVNNLKKCLCNSGFSNDEGTCKMCDCGRNGQCMFEYGLKKCQCNTGFSIDEGTCKMCDCGRNGQCMFEYGSKKCQCDTGFSNDEGTCKMCECGRNGQCMFEYGSKTCQCDTGFSDDGGTCKMCDCGRNGQCMFEYGLKKCQCDTGFSIDEGSCKMCDCGRNGQCMFEYGSKKCQCDAGFSDDKGTCKATTTTSVVTTEARTTTPTTTLR</sequence>
<evidence type="ECO:0000259" key="2">
    <source>
        <dbReference type="PROSITE" id="PS50026"/>
    </source>
</evidence>
<dbReference type="PROSITE" id="PS50026">
    <property type="entry name" value="EGF_3"/>
    <property type="match status" value="2"/>
</dbReference>
<dbReference type="InterPro" id="IPR000742">
    <property type="entry name" value="EGF"/>
</dbReference>
<accession>A0AAV4V2W8</accession>
<keyword evidence="4" id="KW-1185">Reference proteome</keyword>
<dbReference type="AlphaFoldDB" id="A0AAV4V2W8"/>
<dbReference type="Proteomes" id="UP001054837">
    <property type="component" value="Unassembled WGS sequence"/>
</dbReference>